<dbReference type="InterPro" id="IPR059113">
    <property type="entry name" value="Znf_ribbon"/>
</dbReference>
<protein>
    <recommendedName>
        <fullName evidence="1">Putative zinc-ribbon domain-containing protein</fullName>
    </recommendedName>
</protein>
<dbReference type="AlphaFoldDB" id="E4TH71"/>
<proteinExistence type="predicted"/>
<evidence type="ECO:0000313" key="3">
    <source>
        <dbReference type="Proteomes" id="UP000007039"/>
    </source>
</evidence>
<dbReference type="OrthoDB" id="9938978at2"/>
<organism evidence="2 3">
    <name type="scientific">Calditerrivibrio nitroreducens (strain DSM 19672 / NBRC 101217 / Yu37-1)</name>
    <dbReference type="NCBI Taxonomy" id="768670"/>
    <lineage>
        <taxon>Bacteria</taxon>
        <taxon>Pseudomonadati</taxon>
        <taxon>Deferribacterota</taxon>
        <taxon>Deferribacteres</taxon>
        <taxon>Deferribacterales</taxon>
        <taxon>Calditerrivibrionaceae</taxon>
    </lineage>
</organism>
<dbReference type="STRING" id="768670.Calni_0854"/>
<accession>E4TH71</accession>
<dbReference type="Pfam" id="PF13248">
    <property type="entry name" value="Zn_ribbon_3"/>
    <property type="match status" value="1"/>
</dbReference>
<feature type="domain" description="Putative zinc-ribbon" evidence="1">
    <location>
        <begin position="107"/>
        <end position="130"/>
    </location>
</feature>
<evidence type="ECO:0000313" key="2">
    <source>
        <dbReference type="EMBL" id="ADR18765.1"/>
    </source>
</evidence>
<reference key="1">
    <citation type="submission" date="2010-11" db="EMBL/GenBank/DDBJ databases">
        <title>The complete genome of chromosome of Calditerrivibrio nitroreducens DSM 19672.</title>
        <authorList>
            <consortium name="US DOE Joint Genome Institute (JGI-PGF)"/>
            <person name="Lucas S."/>
            <person name="Copeland A."/>
            <person name="Lapidus A."/>
            <person name="Bruce D."/>
            <person name="Goodwin L."/>
            <person name="Pitluck S."/>
            <person name="Kyrpides N."/>
            <person name="Mavromatis K."/>
            <person name="Ivanova N."/>
            <person name="Mikhailova N."/>
            <person name="Zeytun A."/>
            <person name="Brettin T."/>
            <person name="Detter J.C."/>
            <person name="Tapia R."/>
            <person name="Han C."/>
            <person name="Land M."/>
            <person name="Hauser L."/>
            <person name="Markowitz V."/>
            <person name="Cheng J.-F."/>
            <person name="Hugenholtz P."/>
            <person name="Woyke T."/>
            <person name="Wu D."/>
            <person name="Spring S."/>
            <person name="Schroeder M."/>
            <person name="Brambilla E."/>
            <person name="Klenk H.-P."/>
            <person name="Eisen J.A."/>
        </authorList>
    </citation>
    <scope>NUCLEOTIDE SEQUENCE [LARGE SCALE GENOMIC DNA]</scope>
    <source>
        <strain>DSM 19672</strain>
    </source>
</reference>
<dbReference type="KEGG" id="cni:Calni_0854"/>
<sequence length="131" mass="15398" precursor="true">MIIFFLTSFTIFLILSCSLKTDFFVLNSSKNSVLINFKYPVDFTKTTPYLEKLKRENPELYEKIKRTPCKFEKEIKNGWFPMIYDIVDESEEDEIIERKINDTGALNYCPYCGNPVKESFSFCPKCGKKIK</sequence>
<dbReference type="Proteomes" id="UP000007039">
    <property type="component" value="Chromosome"/>
</dbReference>
<keyword evidence="3" id="KW-1185">Reference proteome</keyword>
<dbReference type="EMBL" id="CP002347">
    <property type="protein sequence ID" value="ADR18765.1"/>
    <property type="molecule type" value="Genomic_DNA"/>
</dbReference>
<evidence type="ECO:0000259" key="1">
    <source>
        <dbReference type="Pfam" id="PF13248"/>
    </source>
</evidence>
<dbReference type="HOGENOM" id="CLU_1923700_0_0_0"/>
<reference evidence="2 3" key="2">
    <citation type="journal article" date="2011" name="Stand. Genomic Sci.">
        <title>Complete genome sequence of Calditerrivibrio nitroreducens type strain (Yu37-1).</title>
        <authorList>
            <person name="Pitluck S."/>
            <person name="Sikorski J."/>
            <person name="Zeytun A."/>
            <person name="Lapidus A."/>
            <person name="Nolan M."/>
            <person name="Lucas S."/>
            <person name="Hammon N."/>
            <person name="Deshpande S."/>
            <person name="Cheng J.F."/>
            <person name="Tapia R."/>
            <person name="Han C."/>
            <person name="Goodwin L."/>
            <person name="Liolios K."/>
            <person name="Pagani I."/>
            <person name="Ivanova N."/>
            <person name="Mavromatis K."/>
            <person name="Pati A."/>
            <person name="Chen A."/>
            <person name="Palaniappan K."/>
            <person name="Hauser L."/>
            <person name="Chang Y.J."/>
            <person name="Jeffries C.D."/>
            <person name="Detter J.C."/>
            <person name="Brambilla E."/>
            <person name="Djao O.D."/>
            <person name="Rohde M."/>
            <person name="Spring S."/>
            <person name="Goker M."/>
            <person name="Woyke T."/>
            <person name="Bristow J."/>
            <person name="Eisen J.A."/>
            <person name="Markowitz V."/>
            <person name="Hugenholtz P."/>
            <person name="Kyrpides N.C."/>
            <person name="Klenk H.P."/>
            <person name="Land M."/>
        </authorList>
    </citation>
    <scope>NUCLEOTIDE SEQUENCE [LARGE SCALE GENOMIC DNA]</scope>
    <source>
        <strain evidence="3">DSM 19672 / NBRC 101217 / Yu37-1</strain>
    </source>
</reference>
<name>E4TH71_CALNY</name>
<gene>
    <name evidence="2" type="ordered locus">Calni_0854</name>
</gene>
<dbReference type="RefSeq" id="WP_013450978.1">
    <property type="nucleotide sequence ID" value="NC_014758.1"/>
</dbReference>